<dbReference type="AlphaFoldDB" id="U3TAU8"/>
<keyword evidence="1" id="KW-0472">Membrane</keyword>
<feature type="transmembrane region" description="Helical" evidence="1">
    <location>
        <begin position="96"/>
        <end position="115"/>
    </location>
</feature>
<name>U3TAU8_9CREN</name>
<dbReference type="EMBL" id="AP012489">
    <property type="protein sequence ID" value="BAN89551.1"/>
    <property type="molecule type" value="Genomic_DNA"/>
</dbReference>
<evidence type="ECO:0000313" key="3">
    <source>
        <dbReference type="Proteomes" id="UP000016887"/>
    </source>
</evidence>
<protein>
    <submittedName>
        <fullName evidence="2">Uncharacterized protein</fullName>
    </submittedName>
</protein>
<keyword evidence="1" id="KW-1133">Transmembrane helix</keyword>
<keyword evidence="3" id="KW-1185">Reference proteome</keyword>
<keyword evidence="1" id="KW-0812">Transmembrane</keyword>
<dbReference type="RefSeq" id="WP_022540832.1">
    <property type="nucleotide sequence ID" value="NC_022521.1"/>
</dbReference>
<dbReference type="STRING" id="1198449.ACAM_0082"/>
<dbReference type="GeneID" id="17109646"/>
<reference evidence="2 3" key="1">
    <citation type="journal article" date="2013" name="Appl. Environ. Microbiol.">
        <title>Variation of the Virus-Related Elements within Syntenic Genomes of the Hyperthermophilic Archaeon Aeropyrum.</title>
        <authorList>
            <person name="Daifuku T."/>
            <person name="Yoshida T."/>
            <person name="Kitamura T."/>
            <person name="Kawaichi S."/>
            <person name="Inoue T."/>
            <person name="Nomura K."/>
            <person name="Yoshida Y."/>
            <person name="Kuno S."/>
            <person name="Sako Y."/>
        </authorList>
    </citation>
    <scope>NUCLEOTIDE SEQUENCE [LARGE SCALE GENOMIC DNA]</scope>
    <source>
        <strain evidence="2 3">SY1</strain>
    </source>
</reference>
<evidence type="ECO:0000256" key="1">
    <source>
        <dbReference type="SAM" id="Phobius"/>
    </source>
</evidence>
<feature type="transmembrane region" description="Helical" evidence="1">
    <location>
        <begin position="12"/>
        <end position="31"/>
    </location>
</feature>
<sequence length="123" mass="12700">MATGLNKGDMAARALAILLALGFVAFDLNSLLSGPRIPVFILVENLAYAVLLAAPAIVYRSPASPTVIALASAFAAGRVSRSVVTSTGTLGDLAIPHFPLLLALTVLALMAAVAMNRRCVRRG</sequence>
<proteinExistence type="predicted"/>
<accession>U3TAU8</accession>
<organism evidence="2 3">
    <name type="scientific">Aeropyrum camini SY1 = JCM 12091</name>
    <dbReference type="NCBI Taxonomy" id="1198449"/>
    <lineage>
        <taxon>Archaea</taxon>
        <taxon>Thermoproteota</taxon>
        <taxon>Thermoprotei</taxon>
        <taxon>Desulfurococcales</taxon>
        <taxon>Desulfurococcaceae</taxon>
        <taxon>Aeropyrum</taxon>
    </lineage>
</organism>
<dbReference type="Proteomes" id="UP000016887">
    <property type="component" value="Chromosome"/>
</dbReference>
<feature type="transmembrane region" description="Helical" evidence="1">
    <location>
        <begin position="37"/>
        <end position="59"/>
    </location>
</feature>
<evidence type="ECO:0000313" key="2">
    <source>
        <dbReference type="EMBL" id="BAN89551.1"/>
    </source>
</evidence>
<dbReference type="KEGG" id="acj:ACAM_0082"/>
<gene>
    <name evidence="2" type="ORF">ACAM_0082</name>
</gene>
<dbReference type="OrthoDB" id="384658at2157"/>
<dbReference type="eggNOG" id="arCOG05510">
    <property type="taxonomic scope" value="Archaea"/>
</dbReference>